<evidence type="ECO:0000313" key="3">
    <source>
        <dbReference type="EMBL" id="WUN84759.1"/>
    </source>
</evidence>
<dbReference type="EMBL" id="CP108038">
    <property type="protein sequence ID" value="WUN84759.1"/>
    <property type="molecule type" value="Genomic_DNA"/>
</dbReference>
<accession>A0ABZ1QQK7</accession>
<evidence type="ECO:0000313" key="4">
    <source>
        <dbReference type="Proteomes" id="UP001432071"/>
    </source>
</evidence>
<dbReference type="Proteomes" id="UP001432071">
    <property type="component" value="Chromosome"/>
</dbReference>
<keyword evidence="2" id="KW-0812">Transmembrane</keyword>
<organism evidence="3 4">
    <name type="scientific">Streptomyces bobili</name>
    <dbReference type="NCBI Taxonomy" id="67280"/>
    <lineage>
        <taxon>Bacteria</taxon>
        <taxon>Bacillati</taxon>
        <taxon>Actinomycetota</taxon>
        <taxon>Actinomycetes</taxon>
        <taxon>Kitasatosporales</taxon>
        <taxon>Streptomycetaceae</taxon>
        <taxon>Streptomyces</taxon>
    </lineage>
</organism>
<keyword evidence="2" id="KW-1133">Transmembrane helix</keyword>
<feature type="region of interest" description="Disordered" evidence="1">
    <location>
        <begin position="19"/>
        <end position="45"/>
    </location>
</feature>
<keyword evidence="2" id="KW-0472">Membrane</keyword>
<evidence type="ECO:0000256" key="2">
    <source>
        <dbReference type="SAM" id="Phobius"/>
    </source>
</evidence>
<proteinExistence type="predicted"/>
<feature type="transmembrane region" description="Helical" evidence="2">
    <location>
        <begin position="60"/>
        <end position="80"/>
    </location>
</feature>
<gene>
    <name evidence="3" type="ORF">OHT53_00985</name>
</gene>
<protein>
    <submittedName>
        <fullName evidence="3">Uncharacterized protein</fullName>
    </submittedName>
</protein>
<dbReference type="RefSeq" id="WP_328733676.1">
    <property type="nucleotide sequence ID" value="NZ_CP108038.1"/>
</dbReference>
<dbReference type="GeneID" id="93759496"/>
<name>A0ABZ1QQK7_9ACTN</name>
<sequence length="108" mass="10643">MASAPAVPVQSLSWSVEQVSGTPAPQVGETSAPAGAVPVQPSPSVVPAPVTVEQPPGVSGYVPVEYLLPLVGLVLIFFAASRPGGRAAIRAVLAVLRGQGGGGTPPTP</sequence>
<keyword evidence="4" id="KW-1185">Reference proteome</keyword>
<reference evidence="3" key="1">
    <citation type="submission" date="2022-10" db="EMBL/GenBank/DDBJ databases">
        <title>The complete genomes of actinobacterial strains from the NBC collection.</title>
        <authorList>
            <person name="Joergensen T.S."/>
            <person name="Alvarez Arevalo M."/>
            <person name="Sterndorff E.B."/>
            <person name="Faurdal D."/>
            <person name="Vuksanovic O."/>
            <person name="Mourched A.-S."/>
            <person name="Charusanti P."/>
            <person name="Shaw S."/>
            <person name="Blin K."/>
            <person name="Weber T."/>
        </authorList>
    </citation>
    <scope>NUCLEOTIDE SEQUENCE</scope>
    <source>
        <strain evidence="3">NBC_00302</strain>
    </source>
</reference>
<evidence type="ECO:0000256" key="1">
    <source>
        <dbReference type="SAM" id="MobiDB-lite"/>
    </source>
</evidence>